<dbReference type="OrthoDB" id="9806302at2"/>
<evidence type="ECO:0000256" key="1">
    <source>
        <dbReference type="ARBA" id="ARBA00004429"/>
    </source>
</evidence>
<dbReference type="PANTHER" id="PTHR42925">
    <property type="entry name" value="MULTIDRUG AND TOXIN EFFLUX PROTEIN MATE FAMILY"/>
    <property type="match status" value="1"/>
</dbReference>
<proteinExistence type="predicted"/>
<dbReference type="InterPro" id="IPR002528">
    <property type="entry name" value="MATE_fam"/>
</dbReference>
<comment type="subcellular location">
    <subcellularLocation>
        <location evidence="1">Cell inner membrane</location>
        <topology evidence="1">Multi-pass membrane protein</topology>
    </subcellularLocation>
</comment>
<keyword evidence="3" id="KW-1003">Cell membrane</keyword>
<feature type="transmembrane region" description="Helical" evidence="7">
    <location>
        <begin position="380"/>
        <end position="402"/>
    </location>
</feature>
<feature type="transmembrane region" description="Helical" evidence="7">
    <location>
        <begin position="319"/>
        <end position="341"/>
    </location>
</feature>
<evidence type="ECO:0000313" key="10">
    <source>
        <dbReference type="Proteomes" id="UP000185657"/>
    </source>
</evidence>
<dbReference type="GO" id="GO:0005886">
    <property type="term" value="C:plasma membrane"/>
    <property type="evidence" value="ECO:0007669"/>
    <property type="project" value="UniProtKB-SubCell"/>
</dbReference>
<evidence type="ECO:0000256" key="3">
    <source>
        <dbReference type="ARBA" id="ARBA00022475"/>
    </source>
</evidence>
<evidence type="ECO:0000256" key="2">
    <source>
        <dbReference type="ARBA" id="ARBA00022448"/>
    </source>
</evidence>
<evidence type="ECO:0000256" key="7">
    <source>
        <dbReference type="SAM" id="Phobius"/>
    </source>
</evidence>
<sequence>MAMNTRPSLNAVAAPIFGEFLLGMTVAFAGLYLASHTSDAAAGTFGLTQQVLETLFVIFRVLAIGLGIVVTQSLGSRRIEAAKRTAYMALSSSTWAGLLVVALMVFGRSAILEVLNAPASVIPLAMTYMLLLAPALLLEAYNLSMASVLRAHLFARESLFIMIAMHGTHLLLAVLFMQGLGGWEGWGLNGYALAYFLSRVFGLWMHLSFWRRRMDLHPNRRHWWALSLPAMAPVLRIGVPGAALELGYRLAFMVSLSATARLGVAALATHSYTLQTLKYVLLISMAIGWACEIMVGRLLGAGRLKAADAMVRKGVRNGMLASGLLALAAAIGAPWIMHAFTRDPAIIAAAQQLLWMSVVLEVGRVFNLVVIGSLRATGDVHYPVIASLASFVLILGLGSYLLSRLWGLPGVWLAYVIDECLRGALMWWRWQGRGWLPHAKHYLKSSRHGPTGDP</sequence>
<feature type="transmembrane region" description="Helical" evidence="7">
    <location>
        <begin position="12"/>
        <end position="34"/>
    </location>
</feature>
<evidence type="ECO:0000256" key="6">
    <source>
        <dbReference type="ARBA" id="ARBA00023136"/>
    </source>
</evidence>
<feature type="transmembrane region" description="Helical" evidence="7">
    <location>
        <begin position="86"/>
        <end position="107"/>
    </location>
</feature>
<feature type="transmembrane region" description="Helical" evidence="7">
    <location>
        <begin position="159"/>
        <end position="180"/>
    </location>
</feature>
<evidence type="ECO:0000256" key="5">
    <source>
        <dbReference type="ARBA" id="ARBA00022989"/>
    </source>
</evidence>
<dbReference type="EMBL" id="LVWD01000001">
    <property type="protein sequence ID" value="OAD44110.1"/>
    <property type="molecule type" value="Genomic_DNA"/>
</dbReference>
<keyword evidence="10" id="KW-1185">Reference proteome</keyword>
<dbReference type="KEGG" id="hyl:LPB072_14865"/>
<reference evidence="9 10" key="1">
    <citation type="submission" date="2016-02" db="EMBL/GenBank/DDBJ databases">
        <title>Draft genome sequence of Hydrogenophaga sp. LPB0072.</title>
        <authorList>
            <person name="Shin S.-K."/>
            <person name="Yi H."/>
        </authorList>
    </citation>
    <scope>NUCLEOTIDE SEQUENCE [LARGE SCALE GENOMIC DNA]</scope>
    <source>
        <strain evidence="9 10">LPB0072</strain>
    </source>
</reference>
<dbReference type="Proteomes" id="UP000185680">
    <property type="component" value="Chromosome"/>
</dbReference>
<feature type="transmembrane region" description="Helical" evidence="7">
    <location>
        <begin position="192"/>
        <end position="210"/>
    </location>
</feature>
<dbReference type="AlphaFoldDB" id="A0A170AJI1"/>
<dbReference type="CDD" id="cd13134">
    <property type="entry name" value="MATE_like_8"/>
    <property type="match status" value="1"/>
</dbReference>
<organism evidence="8 11">
    <name type="scientific">Hydrogenophaga crassostreae</name>
    <dbReference type="NCBI Taxonomy" id="1763535"/>
    <lineage>
        <taxon>Bacteria</taxon>
        <taxon>Pseudomonadati</taxon>
        <taxon>Pseudomonadota</taxon>
        <taxon>Betaproteobacteria</taxon>
        <taxon>Burkholderiales</taxon>
        <taxon>Comamonadaceae</taxon>
        <taxon>Hydrogenophaga</taxon>
    </lineage>
</organism>
<dbReference type="InterPro" id="IPR047135">
    <property type="entry name" value="YsiQ"/>
</dbReference>
<dbReference type="GO" id="GO:0042910">
    <property type="term" value="F:xenobiotic transmembrane transporter activity"/>
    <property type="evidence" value="ECO:0007669"/>
    <property type="project" value="InterPro"/>
</dbReference>
<dbReference type="GO" id="GO:0015297">
    <property type="term" value="F:antiporter activity"/>
    <property type="evidence" value="ECO:0007669"/>
    <property type="project" value="InterPro"/>
</dbReference>
<keyword evidence="4 7" id="KW-0812">Transmembrane</keyword>
<dbReference type="PANTHER" id="PTHR42925:SF1">
    <property type="entry name" value="VIRULENCE FACTOR MVIN"/>
    <property type="match status" value="1"/>
</dbReference>
<evidence type="ECO:0000256" key="4">
    <source>
        <dbReference type="ARBA" id="ARBA00022692"/>
    </source>
</evidence>
<evidence type="ECO:0000313" key="9">
    <source>
        <dbReference type="EMBL" id="OAD44110.1"/>
    </source>
</evidence>
<keyword evidence="5 7" id="KW-1133">Transmembrane helix</keyword>
<reference evidence="8 11" key="2">
    <citation type="submission" date="2016-10" db="EMBL/GenBank/DDBJ databases">
        <title>Hydorgenophaga sp. LPB0072 isolated from gastropod.</title>
        <authorList>
            <person name="Kim E."/>
            <person name="Yi H."/>
        </authorList>
    </citation>
    <scope>NUCLEOTIDE SEQUENCE [LARGE SCALE GENOMIC DNA]</scope>
    <source>
        <strain evidence="8 11">LPB0072</strain>
    </source>
</reference>
<dbReference type="InterPro" id="IPR048279">
    <property type="entry name" value="MdtK-like"/>
</dbReference>
<keyword evidence="2" id="KW-0813">Transport</keyword>
<dbReference type="PIRSF" id="PIRSF006603">
    <property type="entry name" value="DinF"/>
    <property type="match status" value="1"/>
</dbReference>
<feature type="transmembrane region" description="Helical" evidence="7">
    <location>
        <begin position="353"/>
        <end position="374"/>
    </location>
</feature>
<name>A0A170AJI1_9BURK</name>
<dbReference type="EMBL" id="CP017476">
    <property type="protein sequence ID" value="AOW13925.1"/>
    <property type="molecule type" value="Genomic_DNA"/>
</dbReference>
<feature type="transmembrane region" description="Helical" evidence="7">
    <location>
        <begin position="280"/>
        <end position="299"/>
    </location>
</feature>
<accession>A0A170AJI1</accession>
<evidence type="ECO:0000313" key="11">
    <source>
        <dbReference type="Proteomes" id="UP000185680"/>
    </source>
</evidence>
<dbReference type="Proteomes" id="UP000185657">
    <property type="component" value="Unassembled WGS sequence"/>
</dbReference>
<feature type="transmembrane region" description="Helical" evidence="7">
    <location>
        <begin position="119"/>
        <end position="138"/>
    </location>
</feature>
<gene>
    <name evidence="8" type="ORF">LPB072_14865</name>
    <name evidence="9" type="ORF">LPB72_00950</name>
</gene>
<feature type="transmembrane region" description="Helical" evidence="7">
    <location>
        <begin position="54"/>
        <end position="74"/>
    </location>
</feature>
<feature type="transmembrane region" description="Helical" evidence="7">
    <location>
        <begin position="222"/>
        <end position="244"/>
    </location>
</feature>
<dbReference type="Pfam" id="PF01554">
    <property type="entry name" value="MatE"/>
    <property type="match status" value="2"/>
</dbReference>
<keyword evidence="6 7" id="KW-0472">Membrane</keyword>
<dbReference type="STRING" id="1763535.LPB072_14865"/>
<evidence type="ECO:0000313" key="8">
    <source>
        <dbReference type="EMBL" id="AOW13925.1"/>
    </source>
</evidence>
<protein>
    <submittedName>
        <fullName evidence="8">MATE family efflux transporter</fullName>
    </submittedName>
</protein>